<evidence type="ECO:0000256" key="4">
    <source>
        <dbReference type="ARBA" id="ARBA00023306"/>
    </source>
</evidence>
<dbReference type="InterPro" id="IPR036388">
    <property type="entry name" value="WH-like_DNA-bd_sf"/>
</dbReference>
<evidence type="ECO:0000313" key="7">
    <source>
        <dbReference type="Proteomes" id="UP000618460"/>
    </source>
</evidence>
<comment type="function">
    <text evidence="5">Participates in chromosomal partition during cell division. May act via the formation of a condensin-like complex containing Smc and ScpA that pull DNA away from mid-cell into both cell halves.</text>
</comment>
<dbReference type="RefSeq" id="WP_117152052.1">
    <property type="nucleotide sequence ID" value="NZ_BMLG01000001.1"/>
</dbReference>
<dbReference type="Proteomes" id="UP000618460">
    <property type="component" value="Unassembled WGS sequence"/>
</dbReference>
<comment type="caution">
    <text evidence="6">The sequence shown here is derived from an EMBL/GenBank/DDBJ whole genome shotgun (WGS) entry which is preliminary data.</text>
</comment>
<protein>
    <recommendedName>
        <fullName evidence="5">Segregation and condensation protein B</fullName>
    </recommendedName>
</protein>
<gene>
    <name evidence="5 6" type="primary">scpB</name>
    <name evidence="6" type="ORF">GCM10011351_05460</name>
</gene>
<evidence type="ECO:0000256" key="2">
    <source>
        <dbReference type="ARBA" id="ARBA00022618"/>
    </source>
</evidence>
<dbReference type="PIRSF" id="PIRSF019345">
    <property type="entry name" value="ScpB"/>
    <property type="match status" value="1"/>
</dbReference>
<keyword evidence="1 5" id="KW-0963">Cytoplasm</keyword>
<evidence type="ECO:0000256" key="1">
    <source>
        <dbReference type="ARBA" id="ARBA00022490"/>
    </source>
</evidence>
<evidence type="ECO:0000256" key="5">
    <source>
        <dbReference type="HAMAP-Rule" id="MF_01804"/>
    </source>
</evidence>
<name>A0A917TGH0_9BACI</name>
<dbReference type="HAMAP" id="MF_01804">
    <property type="entry name" value="ScpB"/>
    <property type="match status" value="1"/>
</dbReference>
<dbReference type="PANTHER" id="PTHR34298:SF2">
    <property type="entry name" value="SEGREGATION AND CONDENSATION PROTEIN B"/>
    <property type="match status" value="1"/>
</dbReference>
<dbReference type="GO" id="GO:0051304">
    <property type="term" value="P:chromosome separation"/>
    <property type="evidence" value="ECO:0007669"/>
    <property type="project" value="InterPro"/>
</dbReference>
<dbReference type="InterPro" id="IPR005234">
    <property type="entry name" value="ScpB_csome_segregation"/>
</dbReference>
<comment type="subcellular location">
    <subcellularLocation>
        <location evidence="5">Cytoplasm</location>
    </subcellularLocation>
    <text evidence="5">Associated with two foci at the outer edges of the nucleoid region in young cells, and at four foci within both cell halves in older cells.</text>
</comment>
<comment type="subunit">
    <text evidence="5">Homodimer. Homodimerization may be required to stabilize the binding of ScpA to the Smc head domains. Component of a cohesin-like complex composed of ScpA, ScpB and the Smc homodimer, in which ScpA and ScpB bind to the head domain of Smc. The presence of the three proteins is required for the association of the complex with DNA.</text>
</comment>
<dbReference type="SUPFAM" id="SSF46785">
    <property type="entry name" value="Winged helix' DNA-binding domain"/>
    <property type="match status" value="2"/>
</dbReference>
<reference evidence="6" key="1">
    <citation type="journal article" date="2014" name="Int. J. Syst. Evol. Microbiol.">
        <title>Complete genome sequence of Corynebacterium casei LMG S-19264T (=DSM 44701T), isolated from a smear-ripened cheese.</title>
        <authorList>
            <consortium name="US DOE Joint Genome Institute (JGI-PGF)"/>
            <person name="Walter F."/>
            <person name="Albersmeier A."/>
            <person name="Kalinowski J."/>
            <person name="Ruckert C."/>
        </authorList>
    </citation>
    <scope>NUCLEOTIDE SEQUENCE</scope>
    <source>
        <strain evidence="6">CGMCC 1.6333</strain>
    </source>
</reference>
<keyword evidence="2 5" id="KW-0132">Cell division</keyword>
<organism evidence="6 7">
    <name type="scientific">Paraliobacillus quinghaiensis</name>
    <dbReference type="NCBI Taxonomy" id="470815"/>
    <lineage>
        <taxon>Bacteria</taxon>
        <taxon>Bacillati</taxon>
        <taxon>Bacillota</taxon>
        <taxon>Bacilli</taxon>
        <taxon>Bacillales</taxon>
        <taxon>Bacillaceae</taxon>
        <taxon>Paraliobacillus</taxon>
    </lineage>
</organism>
<keyword evidence="4 5" id="KW-0131">Cell cycle</keyword>
<keyword evidence="3 5" id="KW-0159">Chromosome partition</keyword>
<evidence type="ECO:0000313" key="6">
    <source>
        <dbReference type="EMBL" id="GGM22506.1"/>
    </source>
</evidence>
<evidence type="ECO:0000256" key="3">
    <source>
        <dbReference type="ARBA" id="ARBA00022829"/>
    </source>
</evidence>
<accession>A0A917TGH0</accession>
<dbReference type="NCBIfam" id="TIGR00281">
    <property type="entry name" value="SMC-Scp complex subunit ScpB"/>
    <property type="match status" value="1"/>
</dbReference>
<proteinExistence type="inferred from homology"/>
<dbReference type="InterPro" id="IPR036390">
    <property type="entry name" value="WH_DNA-bd_sf"/>
</dbReference>
<dbReference type="GO" id="GO:0006260">
    <property type="term" value="P:DNA replication"/>
    <property type="evidence" value="ECO:0007669"/>
    <property type="project" value="UniProtKB-UniRule"/>
</dbReference>
<dbReference type="AlphaFoldDB" id="A0A917TGH0"/>
<dbReference type="PANTHER" id="PTHR34298">
    <property type="entry name" value="SEGREGATION AND CONDENSATION PROTEIN B"/>
    <property type="match status" value="1"/>
</dbReference>
<dbReference type="GO" id="GO:0051301">
    <property type="term" value="P:cell division"/>
    <property type="evidence" value="ECO:0007669"/>
    <property type="project" value="UniProtKB-KW"/>
</dbReference>
<keyword evidence="7" id="KW-1185">Reference proteome</keyword>
<dbReference type="OrthoDB" id="9806226at2"/>
<dbReference type="Gene3D" id="1.10.10.10">
    <property type="entry name" value="Winged helix-like DNA-binding domain superfamily/Winged helix DNA-binding domain"/>
    <property type="match status" value="2"/>
</dbReference>
<sequence length="201" mass="23028">MNTNKYKSILEGLLFAAGDEGLNKKQIRSVLEIDTEMVEHLIDELKYDYEHMDRGIMLVESKNGFHLATKPEHTVYYRKLMESPHISKLSQAALETLAIIAYNQPVTRMEIEEIRGVKSDRPVQTLLSRALIEEVGRKDGVGRPTMFGTSVDFLTYFGLKSIDELPPLTEDINEVDVSEEADLFFRNFDTELNQVNDDQKQ</sequence>
<dbReference type="EMBL" id="BMLG01000001">
    <property type="protein sequence ID" value="GGM22506.1"/>
    <property type="molecule type" value="Genomic_DNA"/>
</dbReference>
<dbReference type="GO" id="GO:0005737">
    <property type="term" value="C:cytoplasm"/>
    <property type="evidence" value="ECO:0007669"/>
    <property type="project" value="UniProtKB-SubCell"/>
</dbReference>
<reference evidence="6" key="2">
    <citation type="submission" date="2020-09" db="EMBL/GenBank/DDBJ databases">
        <authorList>
            <person name="Sun Q."/>
            <person name="Zhou Y."/>
        </authorList>
    </citation>
    <scope>NUCLEOTIDE SEQUENCE</scope>
    <source>
        <strain evidence="6">CGMCC 1.6333</strain>
    </source>
</reference>
<dbReference type="Pfam" id="PF04079">
    <property type="entry name" value="SMC_ScpB"/>
    <property type="match status" value="1"/>
</dbReference>
<comment type="similarity">
    <text evidence="5">Belongs to the ScpB family.</text>
</comment>